<dbReference type="InterPro" id="IPR000086">
    <property type="entry name" value="NUDIX_hydrolase_dom"/>
</dbReference>
<dbReference type="InterPro" id="IPR020476">
    <property type="entry name" value="Nudix_hydrolase"/>
</dbReference>
<dbReference type="PRINTS" id="PR00502">
    <property type="entry name" value="NUDIXFAMILY"/>
</dbReference>
<dbReference type="SUPFAM" id="SSF55811">
    <property type="entry name" value="Nudix"/>
    <property type="match status" value="1"/>
</dbReference>
<dbReference type="PANTHER" id="PTHR43736:SF1">
    <property type="entry name" value="DIHYDRONEOPTERIN TRIPHOSPHATE DIPHOSPHATASE"/>
    <property type="match status" value="1"/>
</dbReference>
<dbReference type="OrthoDB" id="9816289at2"/>
<dbReference type="InterPro" id="IPR015797">
    <property type="entry name" value="NUDIX_hydrolase-like_dom_sf"/>
</dbReference>
<evidence type="ECO:0000313" key="4">
    <source>
        <dbReference type="Proteomes" id="UP000236738"/>
    </source>
</evidence>
<evidence type="ECO:0000259" key="2">
    <source>
        <dbReference type="PROSITE" id="PS51462"/>
    </source>
</evidence>
<dbReference type="Gene3D" id="3.90.79.10">
    <property type="entry name" value="Nucleoside Triphosphate Pyrophosphohydrolase"/>
    <property type="match status" value="1"/>
</dbReference>
<organism evidence="3 4">
    <name type="scientific">Halpernia humi</name>
    <dbReference type="NCBI Taxonomy" id="493375"/>
    <lineage>
        <taxon>Bacteria</taxon>
        <taxon>Pseudomonadati</taxon>
        <taxon>Bacteroidota</taxon>
        <taxon>Flavobacteriia</taxon>
        <taxon>Flavobacteriales</taxon>
        <taxon>Weeksellaceae</taxon>
        <taxon>Chryseobacterium group</taxon>
        <taxon>Halpernia</taxon>
    </lineage>
</organism>
<dbReference type="PROSITE" id="PS51462">
    <property type="entry name" value="NUDIX"/>
    <property type="match status" value="1"/>
</dbReference>
<dbReference type="AlphaFoldDB" id="A0A1H6B5L9"/>
<dbReference type="CDD" id="cd03673">
    <property type="entry name" value="NUDIX_Ap6A_hydrolase"/>
    <property type="match status" value="1"/>
</dbReference>
<evidence type="ECO:0000313" key="3">
    <source>
        <dbReference type="EMBL" id="SEG56129.1"/>
    </source>
</evidence>
<sequence length="203" mass="23747">MYKVFVNEKKLSLTQTPELNVKHIKFDGSHSLEMATEFLENTALKTVNIYGENLDEIWLHFKKLFREIEASGGIVYNPKNEILFIHRLGKWDLPKGKLEEGESIAENAIREVEEETGLTGLILDQFINQTYHVYTERNGEKILKKTNWFKMFYNGNEMPMPQIEEGINEVSWKNTAQISQDVLPKTFQNIKLILQEVEKLKHF</sequence>
<name>A0A1H6B5L9_9FLAO</name>
<gene>
    <name evidence="3" type="ORF">SAMN05421847_2744</name>
</gene>
<dbReference type="Proteomes" id="UP000236738">
    <property type="component" value="Unassembled WGS sequence"/>
</dbReference>
<reference evidence="4" key="1">
    <citation type="submission" date="2016-10" db="EMBL/GenBank/DDBJ databases">
        <authorList>
            <person name="Varghese N."/>
            <person name="Submissions S."/>
        </authorList>
    </citation>
    <scope>NUCLEOTIDE SEQUENCE [LARGE SCALE GENOMIC DNA]</scope>
    <source>
        <strain evidence="4">DSM 21580</strain>
    </source>
</reference>
<dbReference type="RefSeq" id="WP_103914583.1">
    <property type="nucleotide sequence ID" value="NZ_FNUS01000007.1"/>
</dbReference>
<accession>A0A1H6B5L9</accession>
<dbReference type="Pfam" id="PF00293">
    <property type="entry name" value="NUDIX"/>
    <property type="match status" value="1"/>
</dbReference>
<feature type="domain" description="Nudix hydrolase" evidence="2">
    <location>
        <begin position="66"/>
        <end position="200"/>
    </location>
</feature>
<protein>
    <submittedName>
        <fullName evidence="3">NUDIX domain-containing protein</fullName>
    </submittedName>
</protein>
<keyword evidence="4" id="KW-1185">Reference proteome</keyword>
<dbReference type="GO" id="GO:0016787">
    <property type="term" value="F:hydrolase activity"/>
    <property type="evidence" value="ECO:0007669"/>
    <property type="project" value="UniProtKB-KW"/>
</dbReference>
<evidence type="ECO:0000256" key="1">
    <source>
        <dbReference type="ARBA" id="ARBA00022801"/>
    </source>
</evidence>
<keyword evidence="1" id="KW-0378">Hydrolase</keyword>
<dbReference type="PANTHER" id="PTHR43736">
    <property type="entry name" value="ADP-RIBOSE PYROPHOSPHATASE"/>
    <property type="match status" value="1"/>
</dbReference>
<dbReference type="EMBL" id="FNUS01000007">
    <property type="protein sequence ID" value="SEG56129.1"/>
    <property type="molecule type" value="Genomic_DNA"/>
</dbReference>
<proteinExistence type="predicted"/>